<reference evidence="4 5" key="1">
    <citation type="submission" date="2019-07" db="EMBL/GenBank/DDBJ databases">
        <authorList>
            <person name="Huq M.A."/>
        </authorList>
    </citation>
    <scope>NUCLEOTIDE SEQUENCE [LARGE SCALE GENOMIC DNA]</scope>
    <source>
        <strain evidence="4 5">MAH-19</strain>
    </source>
</reference>
<dbReference type="Proteomes" id="UP000318733">
    <property type="component" value="Unassembled WGS sequence"/>
</dbReference>
<keyword evidence="2" id="KW-0472">Membrane</keyword>
<dbReference type="GO" id="GO:0016780">
    <property type="term" value="F:phosphotransferase activity, for other substituted phosphate groups"/>
    <property type="evidence" value="ECO:0007669"/>
    <property type="project" value="TreeGrafter"/>
</dbReference>
<keyword evidence="4" id="KW-0808">Transferase</keyword>
<dbReference type="Pfam" id="PF02397">
    <property type="entry name" value="Bac_transf"/>
    <property type="match status" value="1"/>
</dbReference>
<keyword evidence="2" id="KW-1133">Transmembrane helix</keyword>
<dbReference type="PANTHER" id="PTHR30576:SF0">
    <property type="entry name" value="UNDECAPRENYL-PHOSPHATE N-ACETYLGALACTOSAMINYL 1-PHOSPHATE TRANSFERASE-RELATED"/>
    <property type="match status" value="1"/>
</dbReference>
<evidence type="ECO:0000256" key="2">
    <source>
        <dbReference type="SAM" id="Phobius"/>
    </source>
</evidence>
<name>A0A556M965_9SPHI</name>
<feature type="transmembrane region" description="Helical" evidence="2">
    <location>
        <begin position="78"/>
        <end position="101"/>
    </location>
</feature>
<comment type="caution">
    <text evidence="4">The sequence shown here is derived from an EMBL/GenBank/DDBJ whole genome shotgun (WGS) entry which is preliminary data.</text>
</comment>
<keyword evidence="5" id="KW-1185">Reference proteome</keyword>
<feature type="domain" description="Bacterial sugar transferase" evidence="3">
    <location>
        <begin position="73"/>
        <end position="255"/>
    </location>
</feature>
<dbReference type="InterPro" id="IPR003362">
    <property type="entry name" value="Bact_transf"/>
</dbReference>
<dbReference type="OrthoDB" id="9808602at2"/>
<dbReference type="RefSeq" id="WP_144250692.1">
    <property type="nucleotide sequence ID" value="NZ_VLPK01000007.1"/>
</dbReference>
<organism evidence="4 5">
    <name type="scientific">Mucilaginibacter corticis</name>
    <dbReference type="NCBI Taxonomy" id="2597670"/>
    <lineage>
        <taxon>Bacteria</taxon>
        <taxon>Pseudomonadati</taxon>
        <taxon>Bacteroidota</taxon>
        <taxon>Sphingobacteriia</taxon>
        <taxon>Sphingobacteriales</taxon>
        <taxon>Sphingobacteriaceae</taxon>
        <taxon>Mucilaginibacter</taxon>
    </lineage>
</organism>
<evidence type="ECO:0000259" key="3">
    <source>
        <dbReference type="Pfam" id="PF02397"/>
    </source>
</evidence>
<comment type="similarity">
    <text evidence="1">Belongs to the bacterial sugar transferase family.</text>
</comment>
<sequence length="260" mass="30079">MSKNFYQAIKQGWAYFSDADNATEIQQEFTHQKVGTNVQVALKVIPGGLLATEIQLAENDPEKVYPENSVAAKRIFDVCFSILVMILGFPVFFLILLITWLSSRGPVFYRQERLGINQRKFYMYKFRSMHCNAECCGPQLSRADDPRITKWGRVIRRTRLDELPQFWNVLKGDMSVVGPRPEREFFAKKILEIRPDYQHLQQLKPGITSIGQVNFGYAENIEQMCERLDHDLAYIKRFNIRYDITVILKTVGVMVGGRGK</sequence>
<dbReference type="AlphaFoldDB" id="A0A556M965"/>
<evidence type="ECO:0000313" key="5">
    <source>
        <dbReference type="Proteomes" id="UP000318733"/>
    </source>
</evidence>
<gene>
    <name evidence="4" type="ORF">FO440_23150</name>
</gene>
<proteinExistence type="inferred from homology"/>
<evidence type="ECO:0000256" key="1">
    <source>
        <dbReference type="ARBA" id="ARBA00006464"/>
    </source>
</evidence>
<protein>
    <submittedName>
        <fullName evidence="4">Sugar transferase</fullName>
    </submittedName>
</protein>
<dbReference type="PANTHER" id="PTHR30576">
    <property type="entry name" value="COLANIC BIOSYNTHESIS UDP-GLUCOSE LIPID CARRIER TRANSFERASE"/>
    <property type="match status" value="1"/>
</dbReference>
<evidence type="ECO:0000313" key="4">
    <source>
        <dbReference type="EMBL" id="TSJ36401.1"/>
    </source>
</evidence>
<keyword evidence="2" id="KW-0812">Transmembrane</keyword>
<dbReference type="EMBL" id="VLPK01000007">
    <property type="protein sequence ID" value="TSJ36401.1"/>
    <property type="molecule type" value="Genomic_DNA"/>
</dbReference>
<accession>A0A556M965</accession>